<dbReference type="GO" id="GO:0003677">
    <property type="term" value="F:DNA binding"/>
    <property type="evidence" value="ECO:0007669"/>
    <property type="project" value="UniProtKB-KW"/>
</dbReference>
<dbReference type="InterPro" id="IPR016032">
    <property type="entry name" value="Sig_transdc_resp-reg_C-effctor"/>
</dbReference>
<evidence type="ECO:0000256" key="1">
    <source>
        <dbReference type="ARBA" id="ARBA00022553"/>
    </source>
</evidence>
<dbReference type="InterPro" id="IPR039420">
    <property type="entry name" value="WalR-like"/>
</dbReference>
<dbReference type="InterPro" id="IPR011006">
    <property type="entry name" value="CheY-like_superfamily"/>
</dbReference>
<dbReference type="InterPro" id="IPR000792">
    <property type="entry name" value="Tscrpt_reg_LuxR_C"/>
</dbReference>
<dbReference type="PANTHER" id="PTHR43214">
    <property type="entry name" value="TWO-COMPONENT RESPONSE REGULATOR"/>
    <property type="match status" value="1"/>
</dbReference>
<dbReference type="PANTHER" id="PTHR43214:SF43">
    <property type="entry name" value="TWO-COMPONENT RESPONSE REGULATOR"/>
    <property type="match status" value="1"/>
</dbReference>
<dbReference type="OrthoDB" id="9779069at2"/>
<dbReference type="PROSITE" id="PS50110">
    <property type="entry name" value="RESPONSE_REGULATORY"/>
    <property type="match status" value="1"/>
</dbReference>
<feature type="modified residue" description="4-aspartylphosphate" evidence="5">
    <location>
        <position position="64"/>
    </location>
</feature>
<dbReference type="GO" id="GO:0000160">
    <property type="term" value="P:phosphorelay signal transduction system"/>
    <property type="evidence" value="ECO:0007669"/>
    <property type="project" value="InterPro"/>
</dbReference>
<accession>A0A101XR83</accession>
<evidence type="ECO:0000256" key="3">
    <source>
        <dbReference type="ARBA" id="ARBA00023125"/>
    </source>
</evidence>
<dbReference type="EMBL" id="LPVJ01000029">
    <property type="protein sequence ID" value="KUO96054.1"/>
    <property type="molecule type" value="Genomic_DNA"/>
</dbReference>
<evidence type="ECO:0000313" key="8">
    <source>
        <dbReference type="EMBL" id="KUO96054.1"/>
    </source>
</evidence>
<dbReference type="SUPFAM" id="SSF52172">
    <property type="entry name" value="CheY-like"/>
    <property type="match status" value="1"/>
</dbReference>
<dbReference type="SMART" id="SM00448">
    <property type="entry name" value="REC"/>
    <property type="match status" value="1"/>
</dbReference>
<keyword evidence="2" id="KW-0805">Transcription regulation</keyword>
<keyword evidence="9" id="KW-1185">Reference proteome</keyword>
<evidence type="ECO:0000256" key="5">
    <source>
        <dbReference type="PROSITE-ProRule" id="PRU00169"/>
    </source>
</evidence>
<proteinExistence type="predicted"/>
<dbReference type="PROSITE" id="PS00622">
    <property type="entry name" value="HTH_LUXR_1"/>
    <property type="match status" value="1"/>
</dbReference>
<dbReference type="Proteomes" id="UP000053557">
    <property type="component" value="Unassembled WGS sequence"/>
</dbReference>
<evidence type="ECO:0000256" key="4">
    <source>
        <dbReference type="ARBA" id="ARBA00023163"/>
    </source>
</evidence>
<dbReference type="PRINTS" id="PR00038">
    <property type="entry name" value="HTHLUXR"/>
</dbReference>
<name>A0A101XR83_9BACL</name>
<sequence length="225" mass="24761">MLDSEKANSDTIRVLIVDDHELFREGVSAMIGRHKAIEVVGEASNGQEAVTQFMELAPDVVIMDINMPIMTGLEATRIMREKNSDARILILTVSDAEQALFEAVKAGASGYILKNASPQTVIDSVQRVYSGEPVIPGNLAVKIIHELSATATKKVQEVDPLTEREIDVLRHLSAGSSNRDIASALFISENTVRNHVRNILEKLHLSNRVQAATYALREGYTLRED</sequence>
<gene>
    <name evidence="8" type="ORF">ATW55_01405</name>
</gene>
<keyword evidence="4" id="KW-0804">Transcription</keyword>
<evidence type="ECO:0000256" key="2">
    <source>
        <dbReference type="ARBA" id="ARBA00023015"/>
    </source>
</evidence>
<dbReference type="CDD" id="cd06170">
    <property type="entry name" value="LuxR_C_like"/>
    <property type="match status" value="1"/>
</dbReference>
<dbReference type="InterPro" id="IPR058245">
    <property type="entry name" value="NreC/VraR/RcsB-like_REC"/>
</dbReference>
<dbReference type="SUPFAM" id="SSF46894">
    <property type="entry name" value="C-terminal effector domain of the bipartite response regulators"/>
    <property type="match status" value="1"/>
</dbReference>
<keyword evidence="1 5" id="KW-0597">Phosphoprotein</keyword>
<evidence type="ECO:0000313" key="9">
    <source>
        <dbReference type="Proteomes" id="UP000053557"/>
    </source>
</evidence>
<dbReference type="GO" id="GO:0006355">
    <property type="term" value="P:regulation of DNA-templated transcription"/>
    <property type="evidence" value="ECO:0007669"/>
    <property type="project" value="InterPro"/>
</dbReference>
<protein>
    <recommendedName>
        <fullName evidence="10">DNA-binding response regulator</fullName>
    </recommendedName>
</protein>
<dbReference type="Pfam" id="PF00196">
    <property type="entry name" value="GerE"/>
    <property type="match status" value="1"/>
</dbReference>
<organism evidence="8 9">
    <name type="scientific">Ferroacidibacillus organovorans</name>
    <dbReference type="NCBI Taxonomy" id="1765683"/>
    <lineage>
        <taxon>Bacteria</taxon>
        <taxon>Bacillati</taxon>
        <taxon>Bacillota</taxon>
        <taxon>Bacilli</taxon>
        <taxon>Bacillales</taxon>
        <taxon>Alicyclobacillaceae</taxon>
        <taxon>Ferroacidibacillus</taxon>
    </lineage>
</organism>
<dbReference type="RefSeq" id="WP_067715028.1">
    <property type="nucleotide sequence ID" value="NZ_LPVJ01000029.1"/>
</dbReference>
<comment type="caution">
    <text evidence="8">The sequence shown here is derived from an EMBL/GenBank/DDBJ whole genome shotgun (WGS) entry which is preliminary data.</text>
</comment>
<dbReference type="InterPro" id="IPR001789">
    <property type="entry name" value="Sig_transdc_resp-reg_receiver"/>
</dbReference>
<dbReference type="Pfam" id="PF00072">
    <property type="entry name" value="Response_reg"/>
    <property type="match status" value="1"/>
</dbReference>
<evidence type="ECO:0000259" key="7">
    <source>
        <dbReference type="PROSITE" id="PS50110"/>
    </source>
</evidence>
<keyword evidence="3" id="KW-0238">DNA-binding</keyword>
<feature type="domain" description="HTH luxR-type" evidence="6">
    <location>
        <begin position="154"/>
        <end position="219"/>
    </location>
</feature>
<dbReference type="PROSITE" id="PS50043">
    <property type="entry name" value="HTH_LUXR_2"/>
    <property type="match status" value="1"/>
</dbReference>
<evidence type="ECO:0008006" key="10">
    <source>
        <dbReference type="Google" id="ProtNLM"/>
    </source>
</evidence>
<dbReference type="CDD" id="cd17535">
    <property type="entry name" value="REC_NarL-like"/>
    <property type="match status" value="1"/>
</dbReference>
<dbReference type="AlphaFoldDB" id="A0A101XR83"/>
<reference evidence="8 9" key="1">
    <citation type="submission" date="2015-12" db="EMBL/GenBank/DDBJ databases">
        <title>Draft genome sequence of Acidibacillus ferrooxidans ITV001, isolated from a chalcopyrite acid mine drainage site in Brazil.</title>
        <authorList>
            <person name="Dall'Agnol H."/>
            <person name="Nancucheo I."/>
            <person name="Johnson B."/>
            <person name="Oliveira R."/>
            <person name="Leite L."/>
            <person name="Pylro V."/>
            <person name="Nunes G.L."/>
            <person name="Tzotzos G."/>
            <person name="Fernandes G.R."/>
            <person name="Dutra J."/>
            <person name="Orellana S.C."/>
            <person name="Oliveira G."/>
        </authorList>
    </citation>
    <scope>NUCLEOTIDE SEQUENCE [LARGE SCALE GENOMIC DNA]</scope>
    <source>
        <strain evidence="9">ITV01</strain>
    </source>
</reference>
<dbReference type="Gene3D" id="3.40.50.2300">
    <property type="match status" value="1"/>
</dbReference>
<dbReference type="SMART" id="SM00421">
    <property type="entry name" value="HTH_LUXR"/>
    <property type="match status" value="1"/>
</dbReference>
<evidence type="ECO:0000259" key="6">
    <source>
        <dbReference type="PROSITE" id="PS50043"/>
    </source>
</evidence>
<feature type="domain" description="Response regulatory" evidence="7">
    <location>
        <begin position="13"/>
        <end position="129"/>
    </location>
</feature>